<keyword evidence="8 13" id="KW-0418">Kinase</keyword>
<evidence type="ECO:0000256" key="6">
    <source>
        <dbReference type="ARBA" id="ARBA00022679"/>
    </source>
</evidence>
<sequence length="385" mass="43350">MTRKEKKAKIDNLQGLSITDAWSIIDTIREPIVVLDLYQRVKMANNVFYKMFKISIEDARGRPLYELGSGVWNIPGLRELLEDIPRDSQFRDFEVEMELPDTGRKVMLLNACQINRAGADMILLAIEDITDRKKLEELRSENERLIFANKTRSEFLAIMSHELRTPLTSVIGYSLILQGRAQGKLNKKQMLFVDNILKSSKHLLTLINNILDMAKMEAGKLEMAIEEISVPDTVNEILDLIKENAAQHNIILKKEFDSEMTAIKADRRAVKQIFFNLLGNAIKFSKQEGGIVTVSVKKEGDMVKISVSDTGIGIKGEDMPRLFQEYEQLDSGISRKYEGTGLGLAITKHLVELHGGKIWAESIAGEGSKFTFLLPIAGKKKNGIV</sequence>
<keyword evidence="6" id="KW-0808">Transferase</keyword>
<dbReference type="InterPro" id="IPR000014">
    <property type="entry name" value="PAS"/>
</dbReference>
<dbReference type="SUPFAM" id="SSF55785">
    <property type="entry name" value="PYP-like sensor domain (PAS domain)"/>
    <property type="match status" value="1"/>
</dbReference>
<comment type="subcellular location">
    <subcellularLocation>
        <location evidence="2">Cell membrane</location>
    </subcellularLocation>
</comment>
<evidence type="ECO:0000313" key="13">
    <source>
        <dbReference type="EMBL" id="KPQ44556.1"/>
    </source>
</evidence>
<dbReference type="SUPFAM" id="SSF55874">
    <property type="entry name" value="ATPase domain of HSP90 chaperone/DNA topoisomerase II/histidine kinase"/>
    <property type="match status" value="1"/>
</dbReference>
<dbReference type="PRINTS" id="PR00344">
    <property type="entry name" value="BCTRLSENSOR"/>
</dbReference>
<name>A0A0P7ZHT8_9EURY</name>
<dbReference type="PATRIC" id="fig|1719120.3.peg.939"/>
<evidence type="ECO:0000256" key="8">
    <source>
        <dbReference type="ARBA" id="ARBA00022777"/>
    </source>
</evidence>
<dbReference type="GO" id="GO:0005524">
    <property type="term" value="F:ATP binding"/>
    <property type="evidence" value="ECO:0007669"/>
    <property type="project" value="UniProtKB-KW"/>
</dbReference>
<evidence type="ECO:0000256" key="7">
    <source>
        <dbReference type="ARBA" id="ARBA00022741"/>
    </source>
</evidence>
<keyword evidence="4" id="KW-1003">Cell membrane</keyword>
<dbReference type="AlphaFoldDB" id="A0A0P7ZHT8"/>
<evidence type="ECO:0000256" key="10">
    <source>
        <dbReference type="ARBA" id="ARBA00023012"/>
    </source>
</evidence>
<dbReference type="CDD" id="cd16922">
    <property type="entry name" value="HATPase_EvgS-ArcB-TorS-like"/>
    <property type="match status" value="1"/>
</dbReference>
<dbReference type="InterPro" id="IPR003661">
    <property type="entry name" value="HisK_dim/P_dom"/>
</dbReference>
<keyword evidence="10" id="KW-0902">Two-component regulatory system</keyword>
<dbReference type="SUPFAM" id="SSF47384">
    <property type="entry name" value="Homodimeric domain of signal transducing histidine kinase"/>
    <property type="match status" value="1"/>
</dbReference>
<dbReference type="InterPro" id="IPR035965">
    <property type="entry name" value="PAS-like_dom_sf"/>
</dbReference>
<evidence type="ECO:0000256" key="11">
    <source>
        <dbReference type="ARBA" id="ARBA00023136"/>
    </source>
</evidence>
<dbReference type="EC" id="2.7.13.3" evidence="3"/>
<dbReference type="FunFam" id="3.30.565.10:FF:000023">
    <property type="entry name" value="PAS domain-containing sensor histidine kinase"/>
    <property type="match status" value="1"/>
</dbReference>
<dbReference type="InterPro" id="IPR005467">
    <property type="entry name" value="His_kinase_dom"/>
</dbReference>
<comment type="catalytic activity">
    <reaction evidence="1">
        <text>ATP + protein L-histidine = ADP + protein N-phospho-L-histidine.</text>
        <dbReference type="EC" id="2.7.13.3"/>
    </reaction>
</comment>
<dbReference type="GO" id="GO:0000155">
    <property type="term" value="F:phosphorelay sensor kinase activity"/>
    <property type="evidence" value="ECO:0007669"/>
    <property type="project" value="InterPro"/>
</dbReference>
<dbReference type="InterPro" id="IPR004358">
    <property type="entry name" value="Sig_transdc_His_kin-like_C"/>
</dbReference>
<dbReference type="GO" id="GO:0009927">
    <property type="term" value="F:histidine phosphotransfer kinase activity"/>
    <property type="evidence" value="ECO:0007669"/>
    <property type="project" value="TreeGrafter"/>
</dbReference>
<organism evidence="13 14">
    <name type="scientific">Candidatus Methanoperedens nitratireducens</name>
    <dbReference type="NCBI Taxonomy" id="1392998"/>
    <lineage>
        <taxon>Archaea</taxon>
        <taxon>Methanobacteriati</taxon>
        <taxon>Methanobacteriota</taxon>
        <taxon>Stenosarchaea group</taxon>
        <taxon>Methanomicrobia</taxon>
        <taxon>Methanosarcinales</taxon>
        <taxon>ANME-2 cluster</taxon>
        <taxon>Candidatus Methanoperedentaceae</taxon>
        <taxon>Candidatus Methanoperedens</taxon>
    </lineage>
</organism>
<proteinExistence type="predicted"/>
<dbReference type="PANTHER" id="PTHR43047:SF63">
    <property type="entry name" value="HISTIDINE KINASE"/>
    <property type="match status" value="1"/>
</dbReference>
<dbReference type="EMBL" id="LKCM01000076">
    <property type="protein sequence ID" value="KPQ44556.1"/>
    <property type="molecule type" value="Genomic_DNA"/>
</dbReference>
<protein>
    <recommendedName>
        <fullName evidence="3">histidine kinase</fullName>
        <ecNumber evidence="3">2.7.13.3</ecNumber>
    </recommendedName>
</protein>
<comment type="caution">
    <text evidence="13">The sequence shown here is derived from an EMBL/GenBank/DDBJ whole genome shotgun (WGS) entry which is preliminary data.</text>
</comment>
<dbReference type="Proteomes" id="UP000050360">
    <property type="component" value="Unassembled WGS sequence"/>
</dbReference>
<dbReference type="InterPro" id="IPR036097">
    <property type="entry name" value="HisK_dim/P_sf"/>
</dbReference>
<dbReference type="Pfam" id="PF13188">
    <property type="entry name" value="PAS_8"/>
    <property type="match status" value="1"/>
</dbReference>
<evidence type="ECO:0000313" key="14">
    <source>
        <dbReference type="Proteomes" id="UP000050360"/>
    </source>
</evidence>
<dbReference type="InterPro" id="IPR003594">
    <property type="entry name" value="HATPase_dom"/>
</dbReference>
<dbReference type="Gene3D" id="3.30.450.20">
    <property type="entry name" value="PAS domain"/>
    <property type="match status" value="1"/>
</dbReference>
<evidence type="ECO:0000256" key="2">
    <source>
        <dbReference type="ARBA" id="ARBA00004236"/>
    </source>
</evidence>
<evidence type="ECO:0000256" key="9">
    <source>
        <dbReference type="ARBA" id="ARBA00022840"/>
    </source>
</evidence>
<feature type="domain" description="Histidine kinase" evidence="12">
    <location>
        <begin position="158"/>
        <end position="378"/>
    </location>
</feature>
<dbReference type="SMART" id="SM00388">
    <property type="entry name" value="HisKA"/>
    <property type="match status" value="1"/>
</dbReference>
<accession>A0A0P7ZHT8</accession>
<reference evidence="13 14" key="1">
    <citation type="submission" date="2015-09" db="EMBL/GenBank/DDBJ databases">
        <title>A metagenomics-based metabolic model of nitrate-dependent anaerobic oxidation of methane by Methanoperedens-like archaea.</title>
        <authorList>
            <person name="Arshad A."/>
            <person name="Speth D.R."/>
            <person name="De Graaf R.M."/>
            <person name="Op Den Camp H.J."/>
            <person name="Jetten M.S."/>
            <person name="Welte C.U."/>
        </authorList>
    </citation>
    <scope>NUCLEOTIDE SEQUENCE [LARGE SCALE GENOMIC DNA]</scope>
</reference>
<dbReference type="PROSITE" id="PS50109">
    <property type="entry name" value="HIS_KIN"/>
    <property type="match status" value="1"/>
</dbReference>
<dbReference type="CDD" id="cd00082">
    <property type="entry name" value="HisKA"/>
    <property type="match status" value="1"/>
</dbReference>
<evidence type="ECO:0000256" key="4">
    <source>
        <dbReference type="ARBA" id="ARBA00022475"/>
    </source>
</evidence>
<evidence type="ECO:0000256" key="3">
    <source>
        <dbReference type="ARBA" id="ARBA00012438"/>
    </source>
</evidence>
<dbReference type="Gene3D" id="3.30.565.10">
    <property type="entry name" value="Histidine kinase-like ATPase, C-terminal domain"/>
    <property type="match status" value="1"/>
</dbReference>
<gene>
    <name evidence="13" type="ORF">MPEBLZ_00868</name>
</gene>
<keyword evidence="9" id="KW-0067">ATP-binding</keyword>
<dbReference type="PANTHER" id="PTHR43047">
    <property type="entry name" value="TWO-COMPONENT HISTIDINE PROTEIN KINASE"/>
    <property type="match status" value="1"/>
</dbReference>
<keyword evidence="11" id="KW-0472">Membrane</keyword>
<dbReference type="Pfam" id="PF00512">
    <property type="entry name" value="HisKA"/>
    <property type="match status" value="1"/>
</dbReference>
<dbReference type="GO" id="GO:0005886">
    <property type="term" value="C:plasma membrane"/>
    <property type="evidence" value="ECO:0007669"/>
    <property type="project" value="UniProtKB-SubCell"/>
</dbReference>
<evidence type="ECO:0000256" key="1">
    <source>
        <dbReference type="ARBA" id="ARBA00000085"/>
    </source>
</evidence>
<keyword evidence="5" id="KW-0597">Phosphoprotein</keyword>
<evidence type="ECO:0000259" key="12">
    <source>
        <dbReference type="PROSITE" id="PS50109"/>
    </source>
</evidence>
<dbReference type="SMART" id="SM00387">
    <property type="entry name" value="HATPase_c"/>
    <property type="match status" value="1"/>
</dbReference>
<keyword evidence="7" id="KW-0547">Nucleotide-binding</keyword>
<dbReference type="InterPro" id="IPR036890">
    <property type="entry name" value="HATPase_C_sf"/>
</dbReference>
<dbReference type="Pfam" id="PF02518">
    <property type="entry name" value="HATPase_c"/>
    <property type="match status" value="1"/>
</dbReference>
<dbReference type="Gene3D" id="1.10.287.130">
    <property type="match status" value="1"/>
</dbReference>
<evidence type="ECO:0000256" key="5">
    <source>
        <dbReference type="ARBA" id="ARBA00022553"/>
    </source>
</evidence>